<accession>A0ABV4NS32</accession>
<keyword evidence="4 9" id="KW-0378">Hydrolase</keyword>
<dbReference type="EC" id="3.6.1.1" evidence="2"/>
<evidence type="ECO:0000313" key="10">
    <source>
        <dbReference type="Proteomes" id="UP001569414"/>
    </source>
</evidence>
<dbReference type="InterPro" id="IPR038222">
    <property type="entry name" value="DHHA2_dom_sf"/>
</dbReference>
<dbReference type="SMART" id="SM01131">
    <property type="entry name" value="DHHA2"/>
    <property type="match status" value="1"/>
</dbReference>
<keyword evidence="3" id="KW-0479">Metal-binding</keyword>
<dbReference type="NCBIfam" id="NF003877">
    <property type="entry name" value="PRK05427.1"/>
    <property type="match status" value="1"/>
</dbReference>
<dbReference type="RefSeq" id="WP_371844446.1">
    <property type="nucleotide sequence ID" value="NZ_JBGMEL010000017.1"/>
</dbReference>
<dbReference type="SUPFAM" id="SSF64182">
    <property type="entry name" value="DHH phosphoesterases"/>
    <property type="match status" value="1"/>
</dbReference>
<dbReference type="Proteomes" id="UP001569414">
    <property type="component" value="Unassembled WGS sequence"/>
</dbReference>
<evidence type="ECO:0000256" key="2">
    <source>
        <dbReference type="ARBA" id="ARBA00012146"/>
    </source>
</evidence>
<dbReference type="Pfam" id="PF02833">
    <property type="entry name" value="DHHA2"/>
    <property type="match status" value="1"/>
</dbReference>
<comment type="cofactor">
    <cofactor evidence="1">
        <name>Mn(2+)</name>
        <dbReference type="ChEBI" id="CHEBI:29035"/>
    </cofactor>
</comment>
<evidence type="ECO:0000256" key="5">
    <source>
        <dbReference type="ARBA" id="ARBA00023211"/>
    </source>
</evidence>
<name>A0ABV4NS32_9GAMM</name>
<organism evidence="9 10">
    <name type="scientific">Microbulbifer echini</name>
    <dbReference type="NCBI Taxonomy" id="1529067"/>
    <lineage>
        <taxon>Bacteria</taxon>
        <taxon>Pseudomonadati</taxon>
        <taxon>Pseudomonadota</taxon>
        <taxon>Gammaproteobacteria</taxon>
        <taxon>Cellvibrionales</taxon>
        <taxon>Microbulbiferaceae</taxon>
        <taxon>Microbulbifer</taxon>
    </lineage>
</organism>
<feature type="domain" description="DHHA2" evidence="8">
    <location>
        <begin position="246"/>
        <end position="373"/>
    </location>
</feature>
<evidence type="ECO:0000256" key="1">
    <source>
        <dbReference type="ARBA" id="ARBA00001936"/>
    </source>
</evidence>
<keyword evidence="5" id="KW-0464">Manganese</keyword>
<gene>
    <name evidence="9" type="ORF">ACCI51_15865</name>
</gene>
<proteinExistence type="predicted"/>
<comment type="catalytic activity">
    <reaction evidence="7">
        <text>diphosphate + H2O = 2 phosphate + H(+)</text>
        <dbReference type="Rhea" id="RHEA:24576"/>
        <dbReference type="ChEBI" id="CHEBI:15377"/>
        <dbReference type="ChEBI" id="CHEBI:15378"/>
        <dbReference type="ChEBI" id="CHEBI:33019"/>
        <dbReference type="ChEBI" id="CHEBI:43474"/>
        <dbReference type="EC" id="3.6.1.1"/>
    </reaction>
</comment>
<dbReference type="InterPro" id="IPR038763">
    <property type="entry name" value="DHH_sf"/>
</dbReference>
<reference evidence="9 10" key="1">
    <citation type="submission" date="2024-08" db="EMBL/GenBank/DDBJ databases">
        <authorList>
            <person name="Ishaq N."/>
        </authorList>
    </citation>
    <scope>NUCLEOTIDE SEQUENCE [LARGE SCALE GENOMIC DNA]</scope>
    <source>
        <strain evidence="9 10">JCM 30400</strain>
    </source>
</reference>
<evidence type="ECO:0000256" key="3">
    <source>
        <dbReference type="ARBA" id="ARBA00022723"/>
    </source>
</evidence>
<dbReference type="InterPro" id="IPR004097">
    <property type="entry name" value="DHHA2"/>
</dbReference>
<evidence type="ECO:0000256" key="6">
    <source>
        <dbReference type="ARBA" id="ARBA00032535"/>
    </source>
</evidence>
<dbReference type="GO" id="GO:0004427">
    <property type="term" value="F:inorganic diphosphate phosphatase activity"/>
    <property type="evidence" value="ECO:0007669"/>
    <property type="project" value="UniProtKB-EC"/>
</dbReference>
<dbReference type="PANTHER" id="PTHR12112">
    <property type="entry name" value="BNIP - RELATED"/>
    <property type="match status" value="1"/>
</dbReference>
<evidence type="ECO:0000256" key="7">
    <source>
        <dbReference type="ARBA" id="ARBA00047820"/>
    </source>
</evidence>
<keyword evidence="10" id="KW-1185">Reference proteome</keyword>
<comment type="caution">
    <text evidence="9">The sequence shown here is derived from an EMBL/GenBank/DDBJ whole genome shotgun (WGS) entry which is preliminary data.</text>
</comment>
<dbReference type="Gene3D" id="3.90.1640.10">
    <property type="entry name" value="inorganic pyrophosphatase (n-terminal core)"/>
    <property type="match status" value="1"/>
</dbReference>
<dbReference type="EMBL" id="JBGMEL010000017">
    <property type="protein sequence ID" value="MFA0792025.1"/>
    <property type="molecule type" value="Genomic_DNA"/>
</dbReference>
<evidence type="ECO:0000256" key="4">
    <source>
        <dbReference type="ARBA" id="ARBA00022801"/>
    </source>
</evidence>
<sequence length="379" mass="40561">MKILISSLSISGERPIAGLLYLLGTAVALSLSLLLSFPVVSVEVGATERGQDNPSTGVPADFLRKELAGRENLVWTGHTIPDTDSFAASLLAAFIYGGKPGLPGALNPESRFAIDECDVDEPEVIEDFSGMTMGLVDFNQSTQLPPGTDPDSIAAIIDHHAIGGSPINIPNVITIEIRPWGSTATILVDHAQKLGIELPVPLACMGLAAILSDTVNLTSPTTTVYDKAYAQKLAKRAGITDINQLAERMLLAKSDLGGLSARDIVLLDYKNFEFGGKKVGIGVAETLTAQQLINRRYQLKSAIEAQKKESGVDHLFFAIVDTRDNKSYLLWGDDEDKHIVVSAFGGDIKDDMLVADGVISRKRQIGPSIQRAVEKLGAD</sequence>
<dbReference type="PANTHER" id="PTHR12112:SF22">
    <property type="entry name" value="MANGANESE-DEPENDENT INORGANIC PYROPHOSPHATASE-RELATED"/>
    <property type="match status" value="1"/>
</dbReference>
<evidence type="ECO:0000259" key="8">
    <source>
        <dbReference type="SMART" id="SM01131"/>
    </source>
</evidence>
<dbReference type="Gene3D" id="3.10.310.20">
    <property type="entry name" value="DHHA2 domain"/>
    <property type="match status" value="1"/>
</dbReference>
<evidence type="ECO:0000313" key="9">
    <source>
        <dbReference type="EMBL" id="MFA0792025.1"/>
    </source>
</evidence>
<protein>
    <recommendedName>
        <fullName evidence="2">inorganic diphosphatase</fullName>
        <ecNumber evidence="2">3.6.1.1</ecNumber>
    </recommendedName>
    <alternativeName>
        <fullName evidence="6">Pyrophosphate phospho-hydrolase</fullName>
    </alternativeName>
</protein>